<name>A0ACB7UTB8_DIOAL</name>
<keyword evidence="2" id="KW-1185">Reference proteome</keyword>
<evidence type="ECO:0000313" key="1">
    <source>
        <dbReference type="EMBL" id="KAH7663933.1"/>
    </source>
</evidence>
<protein>
    <submittedName>
        <fullName evidence="1">Uncharacterized protein</fullName>
    </submittedName>
</protein>
<sequence length="104" mass="11635">MTKSHSSQENSSPPSFLTPNILNQPSVLPRNNIEAHHLQSKASNLPKKILRGKRKTLQNLLNSTYAVTKTASSLFLFPKLQLFPTSSSFIISSNRTFLIHFVSL</sequence>
<comment type="caution">
    <text evidence="1">The sequence shown here is derived from an EMBL/GenBank/DDBJ whole genome shotgun (WGS) entry which is preliminary data.</text>
</comment>
<organism evidence="1 2">
    <name type="scientific">Dioscorea alata</name>
    <name type="common">Purple yam</name>
    <dbReference type="NCBI Taxonomy" id="55571"/>
    <lineage>
        <taxon>Eukaryota</taxon>
        <taxon>Viridiplantae</taxon>
        <taxon>Streptophyta</taxon>
        <taxon>Embryophyta</taxon>
        <taxon>Tracheophyta</taxon>
        <taxon>Spermatophyta</taxon>
        <taxon>Magnoliopsida</taxon>
        <taxon>Liliopsida</taxon>
        <taxon>Dioscoreales</taxon>
        <taxon>Dioscoreaceae</taxon>
        <taxon>Dioscorea</taxon>
    </lineage>
</organism>
<dbReference type="EMBL" id="CM037024">
    <property type="protein sequence ID" value="KAH7663933.1"/>
    <property type="molecule type" value="Genomic_DNA"/>
</dbReference>
<dbReference type="Proteomes" id="UP000827976">
    <property type="component" value="Chromosome 14"/>
</dbReference>
<evidence type="ECO:0000313" key="2">
    <source>
        <dbReference type="Proteomes" id="UP000827976"/>
    </source>
</evidence>
<reference evidence="2" key="1">
    <citation type="journal article" date="2022" name="Nat. Commun.">
        <title>Chromosome evolution and the genetic basis of agronomically important traits in greater yam.</title>
        <authorList>
            <person name="Bredeson J.V."/>
            <person name="Lyons J.B."/>
            <person name="Oniyinde I.O."/>
            <person name="Okereke N.R."/>
            <person name="Kolade O."/>
            <person name="Nnabue I."/>
            <person name="Nwadili C.O."/>
            <person name="Hribova E."/>
            <person name="Parker M."/>
            <person name="Nwogha J."/>
            <person name="Shu S."/>
            <person name="Carlson J."/>
            <person name="Kariba R."/>
            <person name="Muthemba S."/>
            <person name="Knop K."/>
            <person name="Barton G.J."/>
            <person name="Sherwood A.V."/>
            <person name="Lopez-Montes A."/>
            <person name="Asiedu R."/>
            <person name="Jamnadass R."/>
            <person name="Muchugi A."/>
            <person name="Goodstein D."/>
            <person name="Egesi C.N."/>
            <person name="Featherston J."/>
            <person name="Asfaw A."/>
            <person name="Simpson G.G."/>
            <person name="Dolezel J."/>
            <person name="Hendre P.S."/>
            <person name="Van Deynze A."/>
            <person name="Kumar P.L."/>
            <person name="Obidiegwu J.E."/>
            <person name="Bhattacharjee R."/>
            <person name="Rokhsar D.S."/>
        </authorList>
    </citation>
    <scope>NUCLEOTIDE SEQUENCE [LARGE SCALE GENOMIC DNA]</scope>
    <source>
        <strain evidence="2">cv. TDa95/00328</strain>
    </source>
</reference>
<accession>A0ACB7UTB8</accession>
<proteinExistence type="predicted"/>
<gene>
    <name evidence="1" type="ORF">IHE45_14G088000</name>
</gene>